<dbReference type="Proteomes" id="UP000190395">
    <property type="component" value="Unassembled WGS sequence"/>
</dbReference>
<dbReference type="CDD" id="cd00841">
    <property type="entry name" value="MPP_YfcE"/>
    <property type="match status" value="1"/>
</dbReference>
<dbReference type="NCBIfam" id="TIGR00040">
    <property type="entry name" value="yfcE"/>
    <property type="match status" value="1"/>
</dbReference>
<dbReference type="GeneID" id="303366916"/>
<evidence type="ECO:0000313" key="4">
    <source>
        <dbReference type="EMBL" id="SJZ57115.1"/>
    </source>
</evidence>
<dbReference type="RefSeq" id="WP_078930386.1">
    <property type="nucleotide sequence ID" value="NZ_FUXC01000002.1"/>
</dbReference>
<dbReference type="EMBL" id="FUXC01000002">
    <property type="protein sequence ID" value="SJZ57115.1"/>
    <property type="molecule type" value="Genomic_DNA"/>
</dbReference>
<reference evidence="4 5" key="1">
    <citation type="submission" date="2017-02" db="EMBL/GenBank/DDBJ databases">
        <authorList>
            <person name="Peterson S.W."/>
        </authorList>
    </citation>
    <scope>NUCLEOTIDE SEQUENCE [LARGE SCALE GENOMIC DNA]</scope>
    <source>
        <strain evidence="4 5">ATCC BAA-909</strain>
    </source>
</reference>
<comment type="similarity">
    <text evidence="1 2">Belongs to the metallophosphoesterase superfamily. YfcE family.</text>
</comment>
<keyword evidence="5" id="KW-1185">Reference proteome</keyword>
<feature type="domain" description="Calcineurin-like phosphoesterase" evidence="3">
    <location>
        <begin position="1"/>
        <end position="164"/>
    </location>
</feature>
<name>A0A1T4LR01_9SPIR</name>
<dbReference type="SUPFAM" id="SSF56300">
    <property type="entry name" value="Metallo-dependent phosphatases"/>
    <property type="match status" value="1"/>
</dbReference>
<dbReference type="Gene3D" id="3.60.21.10">
    <property type="match status" value="1"/>
</dbReference>
<proteinExistence type="inferred from homology"/>
<dbReference type="InterPro" id="IPR000979">
    <property type="entry name" value="Phosphodiesterase_MJ0936/Vps29"/>
</dbReference>
<dbReference type="GO" id="GO:0046872">
    <property type="term" value="F:metal ion binding"/>
    <property type="evidence" value="ECO:0007669"/>
    <property type="project" value="UniProtKB-KW"/>
</dbReference>
<keyword evidence="2" id="KW-0479">Metal-binding</keyword>
<protein>
    <recommendedName>
        <fullName evidence="2">Phosphoesterase</fullName>
        <ecNumber evidence="2">3.1.4.-</ecNumber>
    </recommendedName>
</protein>
<evidence type="ECO:0000256" key="1">
    <source>
        <dbReference type="ARBA" id="ARBA00008950"/>
    </source>
</evidence>
<dbReference type="AlphaFoldDB" id="A0A1T4LR01"/>
<dbReference type="InterPro" id="IPR029052">
    <property type="entry name" value="Metallo-depent_PP-like"/>
</dbReference>
<organism evidence="4 5">
    <name type="scientific">Treponema berlinense</name>
    <dbReference type="NCBI Taxonomy" id="225004"/>
    <lineage>
        <taxon>Bacteria</taxon>
        <taxon>Pseudomonadati</taxon>
        <taxon>Spirochaetota</taxon>
        <taxon>Spirochaetia</taxon>
        <taxon>Spirochaetales</taxon>
        <taxon>Treponemataceae</taxon>
        <taxon>Treponema</taxon>
    </lineage>
</organism>
<dbReference type="Pfam" id="PF12850">
    <property type="entry name" value="Metallophos_2"/>
    <property type="match status" value="1"/>
</dbReference>
<dbReference type="EC" id="3.1.4.-" evidence="2"/>
<evidence type="ECO:0000313" key="5">
    <source>
        <dbReference type="Proteomes" id="UP000190395"/>
    </source>
</evidence>
<evidence type="ECO:0000256" key="2">
    <source>
        <dbReference type="RuleBase" id="RU362039"/>
    </source>
</evidence>
<dbReference type="STRING" id="225004.SAMN02745152_00649"/>
<dbReference type="OrthoDB" id="9800565at2"/>
<gene>
    <name evidence="4" type="ORF">SAMN02745152_00649</name>
</gene>
<dbReference type="InterPro" id="IPR024654">
    <property type="entry name" value="Calcineurin-like_PHP_lpxH"/>
</dbReference>
<comment type="cofactor">
    <cofactor evidence="2">
        <name>a divalent metal cation</name>
        <dbReference type="ChEBI" id="CHEBI:60240"/>
    </cofactor>
</comment>
<dbReference type="PANTHER" id="PTHR11124">
    <property type="entry name" value="VACUOLAR SORTING PROTEIN VPS29"/>
    <property type="match status" value="1"/>
</dbReference>
<dbReference type="InterPro" id="IPR041802">
    <property type="entry name" value="MPP_YfcE"/>
</dbReference>
<dbReference type="NCBIfam" id="NF006988">
    <property type="entry name" value="PRK09453.1"/>
    <property type="match status" value="1"/>
</dbReference>
<accession>A0A1T4LR01</accession>
<dbReference type="GO" id="GO:0016787">
    <property type="term" value="F:hydrolase activity"/>
    <property type="evidence" value="ECO:0007669"/>
    <property type="project" value="UniProtKB-UniRule"/>
</dbReference>
<sequence length="185" mass="20721">MKYLVISDIHGSAESLEKALDCFGKQADYLLLCGDYLNHGPRNPLPEGWNPKQVASVLNKNKERIICVRGNCDAEVDEMVLEFPCLAAYTTVFDSNRRIFVHHGHLYNREKLENWLPKGTLIVSGHTHVTVLEESNGFYYFNPGSISLPKCDDGKTCGLIDVSSDGKIKVGLYTIKGKLLRSLDF</sequence>
<evidence type="ECO:0000259" key="3">
    <source>
        <dbReference type="Pfam" id="PF12850"/>
    </source>
</evidence>